<feature type="compositionally biased region" description="Basic and acidic residues" evidence="1">
    <location>
        <begin position="30"/>
        <end position="51"/>
    </location>
</feature>
<feature type="region of interest" description="Disordered" evidence="1">
    <location>
        <begin position="16"/>
        <end position="51"/>
    </location>
</feature>
<reference evidence="2" key="1">
    <citation type="submission" date="2018-02" db="EMBL/GenBank/DDBJ databases">
        <title>Rhizophora mucronata_Transcriptome.</title>
        <authorList>
            <person name="Meera S.P."/>
            <person name="Sreeshan A."/>
            <person name="Augustine A."/>
        </authorList>
    </citation>
    <scope>NUCLEOTIDE SEQUENCE</scope>
    <source>
        <tissue evidence="2">Leaf</tissue>
    </source>
</reference>
<evidence type="ECO:0000313" key="2">
    <source>
        <dbReference type="EMBL" id="MBX27518.1"/>
    </source>
</evidence>
<protein>
    <submittedName>
        <fullName evidence="2">Uncharacterized protein</fullName>
    </submittedName>
</protein>
<dbReference type="AlphaFoldDB" id="A0A2P2MBF0"/>
<accession>A0A2P2MBF0</accession>
<evidence type="ECO:0000256" key="1">
    <source>
        <dbReference type="SAM" id="MobiDB-lite"/>
    </source>
</evidence>
<sequence length="51" mass="6023">MTSCCWLRRRGVRVGKRERERENLTNSSQFDDHNLSTKKDQKKGKAESLIE</sequence>
<name>A0A2P2MBF0_RHIMU</name>
<organism evidence="2">
    <name type="scientific">Rhizophora mucronata</name>
    <name type="common">Asiatic mangrove</name>
    <dbReference type="NCBI Taxonomy" id="61149"/>
    <lineage>
        <taxon>Eukaryota</taxon>
        <taxon>Viridiplantae</taxon>
        <taxon>Streptophyta</taxon>
        <taxon>Embryophyta</taxon>
        <taxon>Tracheophyta</taxon>
        <taxon>Spermatophyta</taxon>
        <taxon>Magnoliopsida</taxon>
        <taxon>eudicotyledons</taxon>
        <taxon>Gunneridae</taxon>
        <taxon>Pentapetalae</taxon>
        <taxon>rosids</taxon>
        <taxon>fabids</taxon>
        <taxon>Malpighiales</taxon>
        <taxon>Rhizophoraceae</taxon>
        <taxon>Rhizophora</taxon>
    </lineage>
</organism>
<proteinExistence type="predicted"/>
<dbReference type="EMBL" id="GGEC01047034">
    <property type="protein sequence ID" value="MBX27518.1"/>
    <property type="molecule type" value="Transcribed_RNA"/>
</dbReference>